<dbReference type="InterPro" id="IPR013325">
    <property type="entry name" value="RNA_pol_sigma_r2"/>
</dbReference>
<evidence type="ECO:0008006" key="12">
    <source>
        <dbReference type="Google" id="ProtNLM"/>
    </source>
</evidence>
<feature type="compositionally biased region" description="Basic residues" evidence="6">
    <location>
        <begin position="9"/>
        <end position="21"/>
    </location>
</feature>
<dbReference type="Pfam" id="PF13490">
    <property type="entry name" value="zf-HC2"/>
    <property type="match status" value="1"/>
</dbReference>
<dbReference type="NCBIfam" id="TIGR02937">
    <property type="entry name" value="sigma70-ECF"/>
    <property type="match status" value="1"/>
</dbReference>
<evidence type="ECO:0000313" key="10">
    <source>
        <dbReference type="EMBL" id="KGM09021.1"/>
    </source>
</evidence>
<name>A0A0A0BM27_9CELL</name>
<gene>
    <name evidence="10" type="ORF">N868_05010</name>
</gene>
<dbReference type="Pfam" id="PF08281">
    <property type="entry name" value="Sigma70_r4_2"/>
    <property type="match status" value="1"/>
</dbReference>
<evidence type="ECO:0000256" key="1">
    <source>
        <dbReference type="ARBA" id="ARBA00010641"/>
    </source>
</evidence>
<evidence type="ECO:0000256" key="6">
    <source>
        <dbReference type="SAM" id="MobiDB-lite"/>
    </source>
</evidence>
<dbReference type="OrthoDB" id="4990598at2"/>
<keyword evidence="11" id="KW-1185">Reference proteome</keyword>
<reference evidence="10 11" key="2">
    <citation type="journal article" date="2015" name="Stand. Genomic Sci.">
        <title>Draft genome sequence of Cellulomonas carbonis T26(T) and comparative analysis of six Cellulomonas genomes.</title>
        <authorList>
            <person name="Zhuang W."/>
            <person name="Zhang S."/>
            <person name="Xia X."/>
            <person name="Wang G."/>
        </authorList>
    </citation>
    <scope>NUCLEOTIDE SEQUENCE [LARGE SCALE GENOMIC DNA]</scope>
    <source>
        <strain evidence="10 11">T26</strain>
    </source>
</reference>
<dbReference type="SUPFAM" id="SSF88659">
    <property type="entry name" value="Sigma3 and sigma4 domains of RNA polymerase sigma factors"/>
    <property type="match status" value="1"/>
</dbReference>
<dbReference type="EMBL" id="AXCY01000129">
    <property type="protein sequence ID" value="KGM09021.1"/>
    <property type="molecule type" value="Genomic_DNA"/>
</dbReference>
<dbReference type="Proteomes" id="UP000029839">
    <property type="component" value="Unassembled WGS sequence"/>
</dbReference>
<feature type="region of interest" description="Disordered" evidence="6">
    <location>
        <begin position="1"/>
        <end position="82"/>
    </location>
</feature>
<comment type="caution">
    <text evidence="10">The sequence shown here is derived from an EMBL/GenBank/DDBJ whole genome shotgun (WGS) entry which is preliminary data.</text>
</comment>
<dbReference type="GO" id="GO:0003677">
    <property type="term" value="F:DNA binding"/>
    <property type="evidence" value="ECO:0007669"/>
    <property type="project" value="UniProtKB-KW"/>
</dbReference>
<evidence type="ECO:0000259" key="8">
    <source>
        <dbReference type="Pfam" id="PF08281"/>
    </source>
</evidence>
<dbReference type="InterPro" id="IPR041916">
    <property type="entry name" value="Anti_sigma_zinc_sf"/>
</dbReference>
<feature type="domain" description="Putative zinc-finger" evidence="9">
    <location>
        <begin position="272"/>
        <end position="306"/>
    </location>
</feature>
<evidence type="ECO:0000259" key="7">
    <source>
        <dbReference type="Pfam" id="PF04542"/>
    </source>
</evidence>
<feature type="non-terminal residue" evidence="10">
    <location>
        <position position="365"/>
    </location>
</feature>
<dbReference type="AlphaFoldDB" id="A0A0A0BM27"/>
<dbReference type="InterPro" id="IPR014284">
    <property type="entry name" value="RNA_pol_sigma-70_dom"/>
</dbReference>
<dbReference type="InterPro" id="IPR039425">
    <property type="entry name" value="RNA_pol_sigma-70-like"/>
</dbReference>
<protein>
    <recommendedName>
        <fullName evidence="12">RNA polymerase subunit sigma-24</fullName>
    </recommendedName>
</protein>
<dbReference type="PANTHER" id="PTHR43133:SF8">
    <property type="entry name" value="RNA POLYMERASE SIGMA FACTOR HI_1459-RELATED"/>
    <property type="match status" value="1"/>
</dbReference>
<feature type="domain" description="RNA polymerase sigma-70 region 2" evidence="7">
    <location>
        <begin position="104"/>
        <end position="172"/>
    </location>
</feature>
<dbReference type="PANTHER" id="PTHR43133">
    <property type="entry name" value="RNA POLYMERASE ECF-TYPE SIGMA FACTO"/>
    <property type="match status" value="1"/>
</dbReference>
<feature type="compositionally biased region" description="Basic and acidic residues" evidence="6">
    <location>
        <begin position="62"/>
        <end position="82"/>
    </location>
</feature>
<reference evidence="10 11" key="1">
    <citation type="submission" date="2013-08" db="EMBL/GenBank/DDBJ databases">
        <title>Genome sequencing of Cellulomonas carbonis T26.</title>
        <authorList>
            <person name="Chen F."/>
            <person name="Li Y."/>
            <person name="Wang G."/>
        </authorList>
    </citation>
    <scope>NUCLEOTIDE SEQUENCE [LARGE SCALE GENOMIC DNA]</scope>
    <source>
        <strain evidence="10 11">T26</strain>
    </source>
</reference>
<dbReference type="Gene3D" id="1.10.10.1320">
    <property type="entry name" value="Anti-sigma factor, zinc-finger domain"/>
    <property type="match status" value="1"/>
</dbReference>
<sequence>MTDEAEQHARRRALHGTRRSRTQGAHVAPTPRPVPPRLAAPHEAPPALDAQPLRAPHVLEPLPHEPLPHEPLRAAPRDAPREPVSDAGLIAAVRAGDRTAYECLYERHVGAALAVARHYTRSEADADDVVAEAFERVLSALGRGQGPDVAFRAYLFTVVRRVAVDRSASESRTAPVEADALERAADPVAASDDAVLGDFERGAAARAFRSLPERWQAVLWYTEIEGRKPAEVAVVLGLTPGGVAALAYRAREGLRQAFLQQHVGPAPASRACTAVSDSLGGYVRGGLGKRQAARVEAHVATCTPCQARVIELDDVGSTMRVLVAPAVLGATSAAVLAAVRDVALGAAGAWGAGVAGAGAGAGAGA</sequence>
<dbReference type="InterPro" id="IPR013324">
    <property type="entry name" value="RNA_pol_sigma_r3/r4-like"/>
</dbReference>
<dbReference type="Gene3D" id="1.10.10.10">
    <property type="entry name" value="Winged helix-like DNA-binding domain superfamily/Winged helix DNA-binding domain"/>
    <property type="match status" value="1"/>
</dbReference>
<evidence type="ECO:0000256" key="3">
    <source>
        <dbReference type="ARBA" id="ARBA00023082"/>
    </source>
</evidence>
<proteinExistence type="inferred from homology"/>
<dbReference type="InterPro" id="IPR027383">
    <property type="entry name" value="Znf_put"/>
</dbReference>
<evidence type="ECO:0000256" key="5">
    <source>
        <dbReference type="ARBA" id="ARBA00023163"/>
    </source>
</evidence>
<dbReference type="InterPro" id="IPR036388">
    <property type="entry name" value="WH-like_DNA-bd_sf"/>
</dbReference>
<keyword evidence="5" id="KW-0804">Transcription</keyword>
<keyword evidence="4" id="KW-0238">DNA-binding</keyword>
<dbReference type="InterPro" id="IPR007627">
    <property type="entry name" value="RNA_pol_sigma70_r2"/>
</dbReference>
<dbReference type="GO" id="GO:0006352">
    <property type="term" value="P:DNA-templated transcription initiation"/>
    <property type="evidence" value="ECO:0007669"/>
    <property type="project" value="InterPro"/>
</dbReference>
<evidence type="ECO:0000313" key="11">
    <source>
        <dbReference type="Proteomes" id="UP000029839"/>
    </source>
</evidence>
<dbReference type="Gene3D" id="1.10.1740.10">
    <property type="match status" value="1"/>
</dbReference>
<dbReference type="SUPFAM" id="SSF88946">
    <property type="entry name" value="Sigma2 domain of RNA polymerase sigma factors"/>
    <property type="match status" value="1"/>
</dbReference>
<evidence type="ECO:0000259" key="9">
    <source>
        <dbReference type="Pfam" id="PF13490"/>
    </source>
</evidence>
<keyword evidence="3" id="KW-0731">Sigma factor</keyword>
<comment type="similarity">
    <text evidence="1">Belongs to the sigma-70 factor family. ECF subfamily.</text>
</comment>
<dbReference type="GO" id="GO:0016987">
    <property type="term" value="F:sigma factor activity"/>
    <property type="evidence" value="ECO:0007669"/>
    <property type="project" value="UniProtKB-KW"/>
</dbReference>
<organism evidence="10 11">
    <name type="scientific">Cellulomonas carbonis T26</name>
    <dbReference type="NCBI Taxonomy" id="947969"/>
    <lineage>
        <taxon>Bacteria</taxon>
        <taxon>Bacillati</taxon>
        <taxon>Actinomycetota</taxon>
        <taxon>Actinomycetes</taxon>
        <taxon>Micrococcales</taxon>
        <taxon>Cellulomonadaceae</taxon>
        <taxon>Cellulomonas</taxon>
    </lineage>
</organism>
<dbReference type="InterPro" id="IPR013249">
    <property type="entry name" value="RNA_pol_sigma70_r4_t2"/>
</dbReference>
<evidence type="ECO:0000256" key="2">
    <source>
        <dbReference type="ARBA" id="ARBA00023015"/>
    </source>
</evidence>
<keyword evidence="2" id="KW-0805">Transcription regulation</keyword>
<dbReference type="RefSeq" id="WP_152605773.1">
    <property type="nucleotide sequence ID" value="NZ_AXCY01000129.1"/>
</dbReference>
<dbReference type="Pfam" id="PF04542">
    <property type="entry name" value="Sigma70_r2"/>
    <property type="match status" value="1"/>
</dbReference>
<accession>A0A0A0BM27</accession>
<feature type="domain" description="RNA polymerase sigma factor 70 region 4 type 2" evidence="8">
    <location>
        <begin position="204"/>
        <end position="252"/>
    </location>
</feature>
<evidence type="ECO:0000256" key="4">
    <source>
        <dbReference type="ARBA" id="ARBA00023125"/>
    </source>
</evidence>